<feature type="transmembrane region" description="Helical" evidence="6">
    <location>
        <begin position="379"/>
        <end position="401"/>
    </location>
</feature>
<comment type="subcellular location">
    <subcellularLocation>
        <location evidence="1">Membrane</location>
        <topology evidence="1">Multi-pass membrane protein</topology>
    </subcellularLocation>
</comment>
<feature type="transmembrane region" description="Helical" evidence="6">
    <location>
        <begin position="267"/>
        <end position="288"/>
    </location>
</feature>
<keyword evidence="2" id="KW-0813">Transport</keyword>
<dbReference type="InterPro" id="IPR023271">
    <property type="entry name" value="Aquaporin-like"/>
</dbReference>
<proteinExistence type="predicted"/>
<feature type="transmembrane region" description="Helical" evidence="6">
    <location>
        <begin position="66"/>
        <end position="84"/>
    </location>
</feature>
<name>A0A9P1CR64_9DINO</name>
<dbReference type="EMBL" id="CAMXCT020002247">
    <property type="protein sequence ID" value="CAL1150184.1"/>
    <property type="molecule type" value="Genomic_DNA"/>
</dbReference>
<evidence type="ECO:0000313" key="8">
    <source>
        <dbReference type="EMBL" id="CAL4784121.1"/>
    </source>
</evidence>
<comment type="caution">
    <text evidence="7">The sequence shown here is derived from an EMBL/GenBank/DDBJ whole genome shotgun (WGS) entry which is preliminary data.</text>
</comment>
<dbReference type="EMBL" id="CAMXCT010002247">
    <property type="protein sequence ID" value="CAI3996809.1"/>
    <property type="molecule type" value="Genomic_DNA"/>
</dbReference>
<dbReference type="Gene3D" id="1.20.1080.10">
    <property type="entry name" value="Glycerol uptake facilitator protein"/>
    <property type="match status" value="1"/>
</dbReference>
<feature type="transmembrane region" description="Helical" evidence="6">
    <location>
        <begin position="104"/>
        <end position="126"/>
    </location>
</feature>
<dbReference type="GO" id="GO:0015267">
    <property type="term" value="F:channel activity"/>
    <property type="evidence" value="ECO:0007669"/>
    <property type="project" value="InterPro"/>
</dbReference>
<keyword evidence="4 6" id="KW-1133">Transmembrane helix</keyword>
<sequence length="553" mass="58979">MATDPGSLSLLLSKYPWELSNVYLGGTPRLRLLTAARAVAPPIGMLIVCTIPVVPRVNRISVATRLACNVHNMGACLYVGGYNLVEVITLKVLWPKLDINERLLRGVCVLGGLVCTVGFLGVGALYTQADYLNICCTDKYNHTEDAFRGFWWCSASGQVYHLDNSTETGYIQQLLALESFGPFVLVDSASGSALALKKLEFWLEEFAGVFVLSSHLIIWWFGKPLERLLPSFCGHALRLEAGAPAMNPAIALSVASMSPGGMQYGSGWIIAELLGALLGTYLFTWLRAGAEDSCEEFLELMAPRRPARLLAEFLGTFTYVLTYGLNIISFSESTAWSCSAALISMIYALGKTSGGHFNPAVTLAVVLSGRSVCPVADGLLYALVQIAAGLSAGLLVAVYHMNGPFAFLSLTPLPFKPWTDYGVVTVGIAEGVFTFVLAYATLACSTASAASAVPTVPTAGRRQNYFFGLAEGFCVMTGGCAVGSITGGMMNPAVAAGVWLLNLEELGSIKEAGISLGTCLKFSTWQCTGGLIAAVVFRITHPSEYCKAPLLVR</sequence>
<protein>
    <submittedName>
        <fullName evidence="8">Aquaporin-B</fullName>
    </submittedName>
</protein>
<evidence type="ECO:0000256" key="6">
    <source>
        <dbReference type="SAM" id="Phobius"/>
    </source>
</evidence>
<evidence type="ECO:0000313" key="7">
    <source>
        <dbReference type="EMBL" id="CAI3996809.1"/>
    </source>
</evidence>
<dbReference type="AlphaFoldDB" id="A0A9P1CR64"/>
<dbReference type="Pfam" id="PF00230">
    <property type="entry name" value="MIP"/>
    <property type="match status" value="1"/>
</dbReference>
<dbReference type="PANTHER" id="PTHR45724">
    <property type="entry name" value="AQUAPORIN NIP2-1"/>
    <property type="match status" value="1"/>
</dbReference>
<evidence type="ECO:0000313" key="9">
    <source>
        <dbReference type="Proteomes" id="UP001152797"/>
    </source>
</evidence>
<gene>
    <name evidence="7" type="ORF">C1SCF055_LOCUS23251</name>
</gene>
<evidence type="ECO:0000256" key="1">
    <source>
        <dbReference type="ARBA" id="ARBA00004141"/>
    </source>
</evidence>
<dbReference type="OrthoDB" id="3222at2759"/>
<evidence type="ECO:0000256" key="4">
    <source>
        <dbReference type="ARBA" id="ARBA00022989"/>
    </source>
</evidence>
<dbReference type="SUPFAM" id="SSF81338">
    <property type="entry name" value="Aquaporin-like"/>
    <property type="match status" value="1"/>
</dbReference>
<feature type="transmembrane region" description="Helical" evidence="6">
    <location>
        <begin position="309"/>
        <end position="328"/>
    </location>
</feature>
<reference evidence="7" key="1">
    <citation type="submission" date="2022-10" db="EMBL/GenBank/DDBJ databases">
        <authorList>
            <person name="Chen Y."/>
            <person name="Dougan E. K."/>
            <person name="Chan C."/>
            <person name="Rhodes N."/>
            <person name="Thang M."/>
        </authorList>
    </citation>
    <scope>NUCLEOTIDE SEQUENCE</scope>
</reference>
<dbReference type="InterPro" id="IPR022357">
    <property type="entry name" value="MIP_CS"/>
</dbReference>
<dbReference type="InterPro" id="IPR000425">
    <property type="entry name" value="MIP"/>
</dbReference>
<dbReference type="PROSITE" id="PS00221">
    <property type="entry name" value="MIP"/>
    <property type="match status" value="1"/>
</dbReference>
<dbReference type="EMBL" id="CAMXCT030002247">
    <property type="protein sequence ID" value="CAL4784121.1"/>
    <property type="molecule type" value="Genomic_DNA"/>
</dbReference>
<dbReference type="GO" id="GO:0016020">
    <property type="term" value="C:membrane"/>
    <property type="evidence" value="ECO:0007669"/>
    <property type="project" value="UniProtKB-SubCell"/>
</dbReference>
<dbReference type="InterPro" id="IPR034294">
    <property type="entry name" value="Aquaporin_transptr"/>
</dbReference>
<keyword evidence="3 6" id="KW-0812">Transmembrane</keyword>
<keyword evidence="9" id="KW-1185">Reference proteome</keyword>
<organism evidence="7">
    <name type="scientific">Cladocopium goreaui</name>
    <dbReference type="NCBI Taxonomy" id="2562237"/>
    <lineage>
        <taxon>Eukaryota</taxon>
        <taxon>Sar</taxon>
        <taxon>Alveolata</taxon>
        <taxon>Dinophyceae</taxon>
        <taxon>Suessiales</taxon>
        <taxon>Symbiodiniaceae</taxon>
        <taxon>Cladocopium</taxon>
    </lineage>
</organism>
<evidence type="ECO:0000256" key="2">
    <source>
        <dbReference type="ARBA" id="ARBA00022448"/>
    </source>
</evidence>
<dbReference type="PANTHER" id="PTHR45724:SF13">
    <property type="entry name" value="AQUAPORIN NIP1-1-RELATED"/>
    <property type="match status" value="1"/>
</dbReference>
<feature type="transmembrane region" description="Helical" evidence="6">
    <location>
        <begin position="201"/>
        <end position="222"/>
    </location>
</feature>
<dbReference type="PRINTS" id="PR00783">
    <property type="entry name" value="MINTRINSICP"/>
</dbReference>
<dbReference type="Proteomes" id="UP001152797">
    <property type="component" value="Unassembled WGS sequence"/>
</dbReference>
<feature type="transmembrane region" description="Helical" evidence="6">
    <location>
        <begin position="32"/>
        <end position="54"/>
    </location>
</feature>
<accession>A0A9P1CR64</accession>
<evidence type="ECO:0000256" key="5">
    <source>
        <dbReference type="ARBA" id="ARBA00023136"/>
    </source>
</evidence>
<evidence type="ECO:0000256" key="3">
    <source>
        <dbReference type="ARBA" id="ARBA00022692"/>
    </source>
</evidence>
<feature type="transmembrane region" description="Helical" evidence="6">
    <location>
        <begin position="421"/>
        <end position="442"/>
    </location>
</feature>
<keyword evidence="5 6" id="KW-0472">Membrane</keyword>
<reference evidence="8 9" key="2">
    <citation type="submission" date="2024-05" db="EMBL/GenBank/DDBJ databases">
        <authorList>
            <person name="Chen Y."/>
            <person name="Shah S."/>
            <person name="Dougan E. K."/>
            <person name="Thang M."/>
            <person name="Chan C."/>
        </authorList>
    </citation>
    <scope>NUCLEOTIDE SEQUENCE [LARGE SCALE GENOMIC DNA]</scope>
</reference>